<dbReference type="InterPro" id="IPR006212">
    <property type="entry name" value="Furin_repeat"/>
</dbReference>
<keyword evidence="1" id="KW-0175">Coiled coil</keyword>
<feature type="transmembrane region" description="Helical" evidence="2">
    <location>
        <begin position="2413"/>
        <end position="2433"/>
    </location>
</feature>
<evidence type="ECO:0000313" key="5">
    <source>
        <dbReference type="Proteomes" id="UP000683925"/>
    </source>
</evidence>
<dbReference type="OMA" id="CEDCEGP"/>
<keyword evidence="3" id="KW-0732">Signal</keyword>
<proteinExistence type="predicted"/>
<feature type="chain" id="PRO_5035722113" description="Transmembrane protein" evidence="3">
    <location>
        <begin position="17"/>
        <end position="2859"/>
    </location>
</feature>
<keyword evidence="2" id="KW-0812">Transmembrane</keyword>
<feature type="transmembrane region" description="Helical" evidence="2">
    <location>
        <begin position="2362"/>
        <end position="2380"/>
    </location>
</feature>
<dbReference type="Proteomes" id="UP000683925">
    <property type="component" value="Unassembled WGS sequence"/>
</dbReference>
<protein>
    <recommendedName>
        <fullName evidence="6">Transmembrane protein</fullName>
    </recommendedName>
</protein>
<organism evidence="4 5">
    <name type="scientific">Paramecium octaurelia</name>
    <dbReference type="NCBI Taxonomy" id="43137"/>
    <lineage>
        <taxon>Eukaryota</taxon>
        <taxon>Sar</taxon>
        <taxon>Alveolata</taxon>
        <taxon>Ciliophora</taxon>
        <taxon>Intramacronucleata</taxon>
        <taxon>Oligohymenophorea</taxon>
        <taxon>Peniculida</taxon>
        <taxon>Parameciidae</taxon>
        <taxon>Paramecium</taxon>
    </lineage>
</organism>
<evidence type="ECO:0000256" key="3">
    <source>
        <dbReference type="SAM" id="SignalP"/>
    </source>
</evidence>
<evidence type="ECO:0000256" key="2">
    <source>
        <dbReference type="SAM" id="Phobius"/>
    </source>
</evidence>
<keyword evidence="2" id="KW-0472">Membrane</keyword>
<dbReference type="CDD" id="cd00064">
    <property type="entry name" value="FU"/>
    <property type="match status" value="1"/>
</dbReference>
<feature type="transmembrane region" description="Helical" evidence="2">
    <location>
        <begin position="2557"/>
        <end position="2583"/>
    </location>
</feature>
<feature type="transmembrane region" description="Helical" evidence="2">
    <location>
        <begin position="2469"/>
        <end position="2494"/>
    </location>
</feature>
<feature type="signal peptide" evidence="3">
    <location>
        <begin position="1"/>
        <end position="16"/>
    </location>
</feature>
<dbReference type="EMBL" id="CAJJDP010000021">
    <property type="protein sequence ID" value="CAD8148748.1"/>
    <property type="molecule type" value="Genomic_DNA"/>
</dbReference>
<dbReference type="PANTHER" id="PTHR11319:SF35">
    <property type="entry name" value="OUTER MEMBRANE PROTEIN PMPC-RELATED"/>
    <property type="match status" value="1"/>
</dbReference>
<sequence length="2859" mass="333305">MFLYIYLLSLLLTLRGIKIKELDSSYQVSRQSIILSEKDFTLTNGFRYGLWSKYNPLTNIPQVGITGQFDSNCLFMHSASEKNTESLSLIYYECLNYEQKKITKIIAFIDNNEEQHQFSKDIDFFEYENVWYFLMIVQWPLQSKFELILMHQQEIILQSYLQIKWPFNDNNILLTFGGSMIVGQSKISFIDQGTKISYFPGKLVLYEFEIVDILALENYQQIQQEFFQLYQNCLCQENSQSEIGNVDISQLQNLVFVSENINCNSFILSGWIKITEIIKSQAEFIYQVLVLTSNFQNSLADQNLAPFSLSYKISSRNQIIVTTYSYTFPQVTIDFSDNPFLIKKEFEISHSIFLWHQVYVQVKEDQLKIQIQFLEGHQVYDYPFQIKVFQFKQTQFKLQYGNNLLSQTNYLNIQLRNFKFYNCYIQVNQQNCHYSCEDCEGPNKDNCLSCKKGSQRIYLAQFKACVCPYNTIDDQNCQSYQDHSLEIVQNAEKKQSCQYGYFEYSDSCFKCPSIIRENLVTCLECVQNPKGWIQNPLCDRILYLNLNGSVEKIFTDWSPTYFLFDGNDAIYCKSCNKTYTFIQNEYNIEESEISLPSLNYFCLGLLKNCLKCLYTLFGNTCLECYFGYIQIEGVCTSQSQDRLEYCIPPLYLTLRRKCEVCNIKFCKYCFQYVKNDISISTLYRGFEFLDQDHEIIIGCALCEENYIYDFDKQLCFNQHPQLQNCQRSFVKDSKEICTLSMIDDFKLSSEIMNCQKYLLNCLQCLLTLESTVKCVVCDIGYTASMRNGGCYQTDPIKTVGAKIAIEGSHSLQDGWIQRIQSFINRFLPNHYFYPQSQLTTDMQEQIVECLDGFKLIEFVCVKYCDSDCLSCEYDYHQGFLCSHCPLNYYYQPIRDQIDGSCSGCPYLCQACQVRSKNEIYTFQPNFQLNNDNLIYTKRCLKAVSDPNIQLDLDNQIARYCFDEQCSSTFLYEISYDYCELSDSFWELSFKINYLNQIGIDTLIIKFIFTSPTPCKVAVILLDQKVQTKIFSLKSVQFILTSEIDLIFSTSAPIHILNIDTLIISNIVQKRNANDDFIILNNQTQTDLKLNNYTIYDSNIQNSESQFQIETFGQVEFNNVSILNSILMNSSFLSLSNSQISGVIKINRLIIKDCILTNSKLFQLTNNKIILQVQNLFIEDCKFQNSSIFFIKPPIDQLSQVSFQNVTIKASQFEFSSFVNCFNYAILSMIDIRLYSNELHTSSLITQNYNFSIQYLSLLDNNIQESHLISIIEEDFNSNVSINIFNFVSKQIQIRNSNLLKIYSDQESSNLFLKISNLQFEEMKSLYSSDSSSFLFIIKCLQFTSSDIQIHNLNNIFIFYIYESNTILIQNIRYEQQDQQYKVQLSQNCNSQMMNKNKLMKVVDFSTFKLTHVQIVNQFTIDESILDLSPKQLQLISVNTKIEIIDIIFKGNLQLHLQSSRFFSLLSIDSERNIDITICNIQFLENIFHSQIDDTLLAYSSLIYINSQRSIVEIFNLSSSQNGLTNSSNSFIYINSFNLMFHNYSVSNHNILSSEILQKYYDLEVDNLIDQEQINSFISQILFIKNIGGAAKIIASNFTCENCQFYNIHAFKSAIFEIITQLQGSVRLMKITASNLQSDLNQITNSSGCISIYSQNSLLDLEILNSTFYDIINRMSSSILTIQSSNIQNTIHLQNIQIQNCLSLIHQILLIEFSKKIVQNNKVFLKNIKVSQDEKAWQRYFTKVGVLSIAEQSDISSSDNALIYIESCSASFKNVIFEGFYISSIMIFVNPPILELQELLITQIQSFYSFTLVKIIQQADLKSKTIIQKLRITNQTNYLVNDISIQFSNYFFQSIGCNQFQIVSTTNMINYSIYDLFQAIQRQSQKQESLIYISSTSNKSSFHFNQVYIIKNNCTLCSDGLISFDLDLFQMIKIQDFHCHQNFAQEYGCLKFATSNELSNVVQLQNSNIIQNEGSRGIAISSFQVPINLKSCKMILNTAKYEGGAIYFDLKSNLFSIKHSFIISNKATEGGGIYLKSNSNLNLENSIQNQLIFNKASIQGANVVEYPTHMALFINSFEMPSKILNSEQPQTKILNIKPYTTIEQEKIIITKYLMIPSNQAISEFSLILPRLSQTILQISELALIFKNSFNEMILNSFNSSCTLMSYIVMLNQTNEKRFLKSDMLEFNINQTGFDLTSLTFQLDPYNKDYKYLEIQISCQAGQQQNYLQYYIQSKSYKCQLGEFYVDSGCQKCQPIQRFYSVTYDSIKCSIFDKEKFLEITSNAIQLKNGYWRPNYLSDYSALCFKNLNNCGGGWRVGDNSCSEGHVGALCEECDIHNIRGFGKHFKIQSKTDCLKCFGIQDSILPVFFNILWTIFSIVITLRSIEKSNELFLYLKIRERFSRILFKLNQDLQSIFVKMFLNYLWIFSVILTFNINFQFSFDFINQASNTSYSLANNLDCYLSEIENVELIYFKVIVILVLILWQFCIIIIGYFLFSKVTKNEFKFSIVSNTLLCLYIFNFAGIINILCSLISVREISHLQYIQGDLTRLFYTQNHQLWILYLVFPGLMIFGFIIPLLLFFLMYLKRNFLNKSKLRPHICYLFNEYQSTRYYWEQIKLSKKAIIILFLTYFETRITLKASLIGLTLLYYSKLALQKKPYILSNLNRLDLKAGYICSFSIFLAAIKYENETESNNSQSILLQIIIIALFIMLSYQFISNITSIYIIKYKFIVINYLFLMFQYMKMEKSSNKFQSLLNEYSRRKQRLQQNIAKLRKYLLQVSKNQIKNRSQFLNKILVLKIQLFRHQLLHRDFLVLNDLMYNKHYNDDINYNKFQFQILQNNYIEISMYLNKQKLFKETQKNQ</sequence>
<gene>
    <name evidence="4" type="ORF">POCTA_138.1.T0210279</name>
</gene>
<feature type="transmembrane region" description="Helical" evidence="2">
    <location>
        <begin position="2621"/>
        <end position="2647"/>
    </location>
</feature>
<feature type="transmembrane region" description="Helical" evidence="2">
    <location>
        <begin position="2696"/>
        <end position="2714"/>
    </location>
</feature>
<evidence type="ECO:0008006" key="6">
    <source>
        <dbReference type="Google" id="ProtNLM"/>
    </source>
</evidence>
<accession>A0A8S1TAE9</accession>
<name>A0A8S1TAE9_PAROT</name>
<feature type="transmembrane region" description="Helical" evidence="2">
    <location>
        <begin position="2667"/>
        <end position="2684"/>
    </location>
</feature>
<reference evidence="4" key="1">
    <citation type="submission" date="2021-01" db="EMBL/GenBank/DDBJ databases">
        <authorList>
            <consortium name="Genoscope - CEA"/>
            <person name="William W."/>
        </authorList>
    </citation>
    <scope>NUCLEOTIDE SEQUENCE</scope>
</reference>
<feature type="coiled-coil region" evidence="1">
    <location>
        <begin position="2746"/>
        <end position="2780"/>
    </location>
</feature>
<evidence type="ECO:0000256" key="1">
    <source>
        <dbReference type="SAM" id="Coils"/>
    </source>
</evidence>
<evidence type="ECO:0000313" key="4">
    <source>
        <dbReference type="EMBL" id="CAD8148748.1"/>
    </source>
</evidence>
<comment type="caution">
    <text evidence="4">The sequence shown here is derived from an EMBL/GenBank/DDBJ whole genome shotgun (WGS) entry which is preliminary data.</text>
</comment>
<keyword evidence="2" id="KW-1133">Transmembrane helix</keyword>
<keyword evidence="5" id="KW-1185">Reference proteome</keyword>
<dbReference type="PANTHER" id="PTHR11319">
    <property type="entry name" value="G PROTEIN-COUPLED RECEPTOR-RELATED"/>
    <property type="match status" value="1"/>
</dbReference>
<dbReference type="OrthoDB" id="77931at2759"/>
<feature type="transmembrane region" description="Helical" evidence="2">
    <location>
        <begin position="2506"/>
        <end position="2532"/>
    </location>
</feature>
<feature type="transmembrane region" description="Helical" evidence="2">
    <location>
        <begin position="2720"/>
        <end position="2740"/>
    </location>
</feature>